<dbReference type="SMART" id="SM00717">
    <property type="entry name" value="SANT"/>
    <property type="match status" value="3"/>
</dbReference>
<evidence type="ECO:0000259" key="8">
    <source>
        <dbReference type="PROSITE" id="PS50090"/>
    </source>
</evidence>
<dbReference type="PANTHER" id="PTHR45614:SF194">
    <property type="entry name" value="TRANSCRIPTION FACTOR MYB3R-3-RELATED"/>
    <property type="match status" value="1"/>
</dbReference>
<feature type="domain" description="Myb-like" evidence="8">
    <location>
        <begin position="151"/>
        <end position="202"/>
    </location>
</feature>
<comment type="caution">
    <text evidence="10">The sequence shown here is derived from an EMBL/GenBank/DDBJ whole genome shotgun (WGS) entry which is preliminary data.</text>
</comment>
<proteinExistence type="predicted"/>
<feature type="domain" description="HTH myb-type" evidence="9">
    <location>
        <begin position="151"/>
        <end position="206"/>
    </location>
</feature>
<dbReference type="GO" id="GO:0000981">
    <property type="term" value="F:DNA-binding transcription factor activity, RNA polymerase II-specific"/>
    <property type="evidence" value="ECO:0007669"/>
    <property type="project" value="TreeGrafter"/>
</dbReference>
<feature type="domain" description="Myb-like" evidence="8">
    <location>
        <begin position="203"/>
        <end position="254"/>
    </location>
</feature>
<dbReference type="EMBL" id="SZYD01000017">
    <property type="protein sequence ID" value="KAD3068357.1"/>
    <property type="molecule type" value="Genomic_DNA"/>
</dbReference>
<gene>
    <name evidence="10" type="ORF">E3N88_36237</name>
</gene>
<feature type="domain" description="Myb-like" evidence="8">
    <location>
        <begin position="99"/>
        <end position="150"/>
    </location>
</feature>
<keyword evidence="4" id="KW-0238">DNA-binding</keyword>
<dbReference type="AlphaFoldDB" id="A0A5N6M3B0"/>
<dbReference type="GO" id="GO:0005634">
    <property type="term" value="C:nucleus"/>
    <property type="evidence" value="ECO:0007669"/>
    <property type="project" value="UniProtKB-SubCell"/>
</dbReference>
<dbReference type="GO" id="GO:0000978">
    <property type="term" value="F:RNA polymerase II cis-regulatory region sequence-specific DNA binding"/>
    <property type="evidence" value="ECO:0007669"/>
    <property type="project" value="TreeGrafter"/>
</dbReference>
<keyword evidence="3" id="KW-0805">Transcription regulation</keyword>
<dbReference type="SUPFAM" id="SSF46689">
    <property type="entry name" value="Homeodomain-like"/>
    <property type="match status" value="2"/>
</dbReference>
<dbReference type="InterPro" id="IPR009057">
    <property type="entry name" value="Homeodomain-like_sf"/>
</dbReference>
<feature type="domain" description="HTH myb-type" evidence="9">
    <location>
        <begin position="104"/>
        <end position="150"/>
    </location>
</feature>
<dbReference type="CDD" id="cd00167">
    <property type="entry name" value="SANT"/>
    <property type="match status" value="3"/>
</dbReference>
<feature type="compositionally biased region" description="Polar residues" evidence="7">
    <location>
        <begin position="336"/>
        <end position="351"/>
    </location>
</feature>
<dbReference type="InterPro" id="IPR050560">
    <property type="entry name" value="MYB_TF"/>
</dbReference>
<protein>
    <submittedName>
        <fullName evidence="10">Uncharacterized protein</fullName>
    </submittedName>
</protein>
<reference evidence="10 11" key="1">
    <citation type="submission" date="2019-05" db="EMBL/GenBank/DDBJ databases">
        <title>Mikania micrantha, genome provides insights into the molecular mechanism of rapid growth.</title>
        <authorList>
            <person name="Liu B."/>
        </authorList>
    </citation>
    <scope>NUCLEOTIDE SEQUENCE [LARGE SCALE GENOMIC DNA]</scope>
    <source>
        <strain evidence="10">NLD-2019</strain>
        <tissue evidence="10">Leaf</tissue>
    </source>
</reference>
<evidence type="ECO:0000313" key="10">
    <source>
        <dbReference type="EMBL" id="KAD3068357.1"/>
    </source>
</evidence>
<keyword evidence="11" id="KW-1185">Reference proteome</keyword>
<dbReference type="InterPro" id="IPR017930">
    <property type="entry name" value="Myb_dom"/>
</dbReference>
<evidence type="ECO:0000256" key="5">
    <source>
        <dbReference type="ARBA" id="ARBA00023163"/>
    </source>
</evidence>
<feature type="region of interest" description="Disordered" evidence="7">
    <location>
        <begin position="67"/>
        <end position="108"/>
    </location>
</feature>
<organism evidence="10 11">
    <name type="scientific">Mikania micrantha</name>
    <name type="common">bitter vine</name>
    <dbReference type="NCBI Taxonomy" id="192012"/>
    <lineage>
        <taxon>Eukaryota</taxon>
        <taxon>Viridiplantae</taxon>
        <taxon>Streptophyta</taxon>
        <taxon>Embryophyta</taxon>
        <taxon>Tracheophyta</taxon>
        <taxon>Spermatophyta</taxon>
        <taxon>Magnoliopsida</taxon>
        <taxon>eudicotyledons</taxon>
        <taxon>Gunneridae</taxon>
        <taxon>Pentapetalae</taxon>
        <taxon>asterids</taxon>
        <taxon>campanulids</taxon>
        <taxon>Asterales</taxon>
        <taxon>Asteraceae</taxon>
        <taxon>Asteroideae</taxon>
        <taxon>Heliantheae alliance</taxon>
        <taxon>Eupatorieae</taxon>
        <taxon>Mikania</taxon>
    </lineage>
</organism>
<dbReference type="OrthoDB" id="2143914at2759"/>
<feature type="compositionally biased region" description="Low complexity" evidence="7">
    <location>
        <begin position="67"/>
        <end position="77"/>
    </location>
</feature>
<feature type="compositionally biased region" description="Basic residues" evidence="7">
    <location>
        <begin position="92"/>
        <end position="104"/>
    </location>
</feature>
<evidence type="ECO:0000256" key="1">
    <source>
        <dbReference type="ARBA" id="ARBA00004123"/>
    </source>
</evidence>
<accession>A0A5N6M3B0</accession>
<sequence>MGEVEESLGAGATVEPKLAPPGVGAVCPLTPAQNEDPGFCLQEFGMGKVELQEYCIENKQSAAASSSSISEGSSGIILPKSRISSPTATSPFHRRTSGPIRRAKGGWTPDEDETLKKAVGLFRGKSWKKIAEYFPDRSEVQCLHRWQKVLNPELIKGPWTQEEDEQIVELVKRYGPTKWSLIAKSLPGRIGKQCRERWHNHLNPDIKRDAWTLQEELALMNAHREHGNKWAEIAKALPGRLTDNAIKNHWNSSLKKKLDFYLATGSLPALSKNDINEGGDVCKTPSTRKPIASSVATVWESPATADHWKLEAGTMDDIECSTPSQDVDASSAFLPSGSTDSEPIRTKSQPSKFDLSHLSRNLIPKFESCSTLHDDFNQGTLNEAPLESNIQTYGSLYYEPPQIGIYMPWNSHEYNSNSFNMSPLCSSTPPYADKCGGLHAQTPESILKIAALSFPNTPSILRKRKDQSSVPFHKILKADEVKKGDNELKDSQLSGDSVGGKVSDGGMATVNTYNASPPCRLIYKRKSQLKSVEKKLQFGADEKFHKSETLSEDLDTKAKSVTETCSNGS</sequence>
<keyword evidence="6" id="KW-0539">Nucleus</keyword>
<feature type="region of interest" description="Disordered" evidence="7">
    <location>
        <begin position="1"/>
        <end position="21"/>
    </location>
</feature>
<feature type="domain" description="HTH myb-type" evidence="9">
    <location>
        <begin position="207"/>
        <end position="258"/>
    </location>
</feature>
<comment type="subcellular location">
    <subcellularLocation>
        <location evidence="1">Nucleus</location>
    </subcellularLocation>
</comment>
<evidence type="ECO:0000259" key="9">
    <source>
        <dbReference type="PROSITE" id="PS51294"/>
    </source>
</evidence>
<feature type="region of interest" description="Disordered" evidence="7">
    <location>
        <begin position="321"/>
        <end position="351"/>
    </location>
</feature>
<dbReference type="Pfam" id="PF00249">
    <property type="entry name" value="Myb_DNA-binding"/>
    <property type="match status" value="3"/>
</dbReference>
<name>A0A5N6M3B0_9ASTR</name>
<evidence type="ECO:0000256" key="6">
    <source>
        <dbReference type="ARBA" id="ARBA00023242"/>
    </source>
</evidence>
<evidence type="ECO:0000256" key="4">
    <source>
        <dbReference type="ARBA" id="ARBA00023125"/>
    </source>
</evidence>
<evidence type="ECO:0000313" key="11">
    <source>
        <dbReference type="Proteomes" id="UP000326396"/>
    </source>
</evidence>
<feature type="region of interest" description="Disordered" evidence="7">
    <location>
        <begin position="549"/>
        <end position="569"/>
    </location>
</feature>
<evidence type="ECO:0000256" key="7">
    <source>
        <dbReference type="SAM" id="MobiDB-lite"/>
    </source>
</evidence>
<dbReference type="Proteomes" id="UP000326396">
    <property type="component" value="Linkage Group LG7"/>
</dbReference>
<dbReference type="FunFam" id="1.10.10.60:FF:000010">
    <property type="entry name" value="Transcriptional activator Myb isoform A"/>
    <property type="match status" value="1"/>
</dbReference>
<dbReference type="PROSITE" id="PS51294">
    <property type="entry name" value="HTH_MYB"/>
    <property type="match status" value="3"/>
</dbReference>
<evidence type="ECO:0000256" key="2">
    <source>
        <dbReference type="ARBA" id="ARBA00022737"/>
    </source>
</evidence>
<keyword evidence="2" id="KW-0677">Repeat</keyword>
<feature type="compositionally biased region" description="Basic and acidic residues" evidence="7">
    <location>
        <begin position="549"/>
        <end position="560"/>
    </location>
</feature>
<evidence type="ECO:0000256" key="3">
    <source>
        <dbReference type="ARBA" id="ARBA00023015"/>
    </source>
</evidence>
<dbReference type="Gene3D" id="1.10.10.60">
    <property type="entry name" value="Homeodomain-like"/>
    <property type="match status" value="3"/>
</dbReference>
<dbReference type="PANTHER" id="PTHR45614">
    <property type="entry name" value="MYB PROTEIN-RELATED"/>
    <property type="match status" value="1"/>
</dbReference>
<keyword evidence="5" id="KW-0804">Transcription</keyword>
<dbReference type="PROSITE" id="PS50090">
    <property type="entry name" value="MYB_LIKE"/>
    <property type="match status" value="3"/>
</dbReference>
<dbReference type="InterPro" id="IPR001005">
    <property type="entry name" value="SANT/Myb"/>
</dbReference>
<dbReference type="FunFam" id="1.10.10.60:FF:000016">
    <property type="entry name" value="Transcriptional activator Myb isoform A"/>
    <property type="match status" value="1"/>
</dbReference>